<dbReference type="InterPro" id="IPR040632">
    <property type="entry name" value="Sulfotransfer_4"/>
</dbReference>
<name>A0A8H6FCY3_9LECA</name>
<reference evidence="1 2" key="1">
    <citation type="journal article" date="2020" name="Genomics">
        <title>Complete, high-quality genomes from long-read metagenomic sequencing of two wolf lichen thalli reveals enigmatic genome architecture.</title>
        <authorList>
            <person name="McKenzie S.K."/>
            <person name="Walston R.F."/>
            <person name="Allen J.L."/>
        </authorList>
    </citation>
    <scope>NUCLEOTIDE SEQUENCE [LARGE SCALE GENOMIC DNA]</scope>
    <source>
        <strain evidence="1">WasteWater1</strain>
    </source>
</reference>
<dbReference type="EMBL" id="JACCJB010000010">
    <property type="protein sequence ID" value="KAF6223745.1"/>
    <property type="molecule type" value="Genomic_DNA"/>
</dbReference>
<dbReference type="PANTHER" id="PTHR36978:SF3">
    <property type="entry name" value="P-LOOP CONTAINING NUCLEOSIDE TRIPHOSPHATE HYDROLASE PROTEIN"/>
    <property type="match status" value="1"/>
</dbReference>
<dbReference type="AlphaFoldDB" id="A0A8H6FCY3"/>
<evidence type="ECO:0000313" key="1">
    <source>
        <dbReference type="EMBL" id="KAF6223745.1"/>
    </source>
</evidence>
<proteinExistence type="predicted"/>
<gene>
    <name evidence="1" type="ORF">HO133_000588</name>
</gene>
<sequence length="310" mass="35567">MGQQPSHPTNPSKQIQVIGAGMSRTGTVSFGLALERLLDGPVYHGGEALALREESHIRKWIDIMYRTPCKSDRDQKFVKEALREQFRGYVAVTDSPPINFVAELMELYPDAKVICTTRDPDDWWRSMEPVVRNSKMGFLGFAFYWLPTLRFFTTYVRAAEEGRYGELYFRDGNQTCVRETYGYHMDYLRKVVPREKLVLYNVKEGWGPLCEALGKEVPDEPFPRANDSKAVEELFRQKVMQGLLRFSFPKCKQQLVSYEIKILRTHESKAAFVASLPDTKLNYPDDSIKFSRVANGSEDLSIAETFVVTS</sequence>
<dbReference type="Pfam" id="PF17784">
    <property type="entry name" value="Sulfotransfer_4"/>
    <property type="match status" value="1"/>
</dbReference>
<dbReference type="Proteomes" id="UP000593566">
    <property type="component" value="Unassembled WGS sequence"/>
</dbReference>
<dbReference type="PANTHER" id="PTHR36978">
    <property type="entry name" value="P-LOOP CONTAINING NUCLEOTIDE TRIPHOSPHATE HYDROLASE"/>
    <property type="match status" value="1"/>
</dbReference>
<keyword evidence="2" id="KW-1185">Reference proteome</keyword>
<protein>
    <submittedName>
        <fullName evidence="1">Uncharacterized protein</fullName>
    </submittedName>
</protein>
<dbReference type="InterPro" id="IPR027417">
    <property type="entry name" value="P-loop_NTPase"/>
</dbReference>
<accession>A0A8H6FCY3</accession>
<organism evidence="1 2">
    <name type="scientific">Letharia lupina</name>
    <dbReference type="NCBI Taxonomy" id="560253"/>
    <lineage>
        <taxon>Eukaryota</taxon>
        <taxon>Fungi</taxon>
        <taxon>Dikarya</taxon>
        <taxon>Ascomycota</taxon>
        <taxon>Pezizomycotina</taxon>
        <taxon>Lecanoromycetes</taxon>
        <taxon>OSLEUM clade</taxon>
        <taxon>Lecanoromycetidae</taxon>
        <taxon>Lecanorales</taxon>
        <taxon>Lecanorineae</taxon>
        <taxon>Parmeliaceae</taxon>
        <taxon>Letharia</taxon>
    </lineage>
</organism>
<dbReference type="Gene3D" id="3.40.50.300">
    <property type="entry name" value="P-loop containing nucleotide triphosphate hydrolases"/>
    <property type="match status" value="1"/>
</dbReference>
<comment type="caution">
    <text evidence="1">The sequence shown here is derived from an EMBL/GenBank/DDBJ whole genome shotgun (WGS) entry which is preliminary data.</text>
</comment>
<evidence type="ECO:0000313" key="2">
    <source>
        <dbReference type="Proteomes" id="UP000593566"/>
    </source>
</evidence>
<dbReference type="RefSeq" id="XP_037152962.1">
    <property type="nucleotide sequence ID" value="XM_037291527.1"/>
</dbReference>
<dbReference type="GeneID" id="59329007"/>
<dbReference type="SUPFAM" id="SSF52540">
    <property type="entry name" value="P-loop containing nucleoside triphosphate hydrolases"/>
    <property type="match status" value="1"/>
</dbReference>